<proteinExistence type="predicted"/>
<keyword evidence="2" id="KW-1185">Reference proteome</keyword>
<protein>
    <submittedName>
        <fullName evidence="1">Uncharacterized protein</fullName>
    </submittedName>
</protein>
<gene>
    <name evidence="1" type="ORF">MRB53_028474</name>
</gene>
<dbReference type="EMBL" id="CM056817">
    <property type="protein sequence ID" value="KAJ8619945.1"/>
    <property type="molecule type" value="Genomic_DNA"/>
</dbReference>
<accession>A0ACC2KG46</accession>
<sequence>MSLLFSFVQIAILQEDKNALERLNKSKEAALVEAEKILKSAMERALIVEEVQNQYFELKRQIEICQALSWTLAFEVIVVSKEKRTLERELARAKVSANRVASVVENEWKDDSDKVMPVKQWLEEKRILQEEMQRLRDKLAVSERTDKAEAQLQDKLRLRLKTLERMPFLICCRKEGSCEVAVILNV</sequence>
<dbReference type="Proteomes" id="UP001234297">
    <property type="component" value="Chromosome 9"/>
</dbReference>
<reference evidence="1 2" key="1">
    <citation type="journal article" date="2022" name="Hortic Res">
        <title>A haplotype resolved chromosomal level avocado genome allows analysis of novel avocado genes.</title>
        <authorList>
            <person name="Nath O."/>
            <person name="Fletcher S.J."/>
            <person name="Hayward A."/>
            <person name="Shaw L.M."/>
            <person name="Masouleh A.K."/>
            <person name="Furtado A."/>
            <person name="Henry R.J."/>
            <person name="Mitter N."/>
        </authorList>
    </citation>
    <scope>NUCLEOTIDE SEQUENCE [LARGE SCALE GENOMIC DNA]</scope>
    <source>
        <strain evidence="2">cv. Hass</strain>
    </source>
</reference>
<organism evidence="1 2">
    <name type="scientific">Persea americana</name>
    <name type="common">Avocado</name>
    <dbReference type="NCBI Taxonomy" id="3435"/>
    <lineage>
        <taxon>Eukaryota</taxon>
        <taxon>Viridiplantae</taxon>
        <taxon>Streptophyta</taxon>
        <taxon>Embryophyta</taxon>
        <taxon>Tracheophyta</taxon>
        <taxon>Spermatophyta</taxon>
        <taxon>Magnoliopsida</taxon>
        <taxon>Magnoliidae</taxon>
        <taxon>Laurales</taxon>
        <taxon>Lauraceae</taxon>
        <taxon>Persea</taxon>
    </lineage>
</organism>
<comment type="caution">
    <text evidence="1">The sequence shown here is derived from an EMBL/GenBank/DDBJ whole genome shotgun (WGS) entry which is preliminary data.</text>
</comment>
<name>A0ACC2KG46_PERAE</name>
<evidence type="ECO:0000313" key="2">
    <source>
        <dbReference type="Proteomes" id="UP001234297"/>
    </source>
</evidence>
<evidence type="ECO:0000313" key="1">
    <source>
        <dbReference type="EMBL" id="KAJ8619945.1"/>
    </source>
</evidence>